<keyword evidence="1" id="KW-1133">Transmembrane helix</keyword>
<keyword evidence="1" id="KW-0472">Membrane</keyword>
<proteinExistence type="predicted"/>
<accession>A0ABY6LSL5</accession>
<organism evidence="2 3">
    <name type="scientific">Cordylochernes scorpioides</name>
    <dbReference type="NCBI Taxonomy" id="51811"/>
    <lineage>
        <taxon>Eukaryota</taxon>
        <taxon>Metazoa</taxon>
        <taxon>Ecdysozoa</taxon>
        <taxon>Arthropoda</taxon>
        <taxon>Chelicerata</taxon>
        <taxon>Arachnida</taxon>
        <taxon>Pseudoscorpiones</taxon>
        <taxon>Cheliferoidea</taxon>
        <taxon>Chernetidae</taxon>
        <taxon>Cordylochernes</taxon>
    </lineage>
</organism>
<feature type="transmembrane region" description="Helical" evidence="1">
    <location>
        <begin position="20"/>
        <end position="38"/>
    </location>
</feature>
<keyword evidence="3" id="KW-1185">Reference proteome</keyword>
<gene>
    <name evidence="2" type="ORF">LAZ67_23000538</name>
</gene>
<dbReference type="EMBL" id="CP092885">
    <property type="protein sequence ID" value="UYV83326.1"/>
    <property type="molecule type" value="Genomic_DNA"/>
</dbReference>
<protein>
    <submittedName>
        <fullName evidence="2">Uncharacterized protein</fullName>
    </submittedName>
</protein>
<dbReference type="Proteomes" id="UP001235939">
    <property type="component" value="Chromosome 23"/>
</dbReference>
<evidence type="ECO:0000313" key="3">
    <source>
        <dbReference type="Proteomes" id="UP001235939"/>
    </source>
</evidence>
<name>A0ABY6LSL5_9ARAC</name>
<sequence>MKGSLKNGWDSLIGLHGHLYLLRQILFCGFLAYIWHVRKLWVKPLSHRKGEQIDIGLGEREASVIKARIGMNVWVICTCQYAELMSLDENILAV</sequence>
<evidence type="ECO:0000256" key="1">
    <source>
        <dbReference type="SAM" id="Phobius"/>
    </source>
</evidence>
<reference evidence="2 3" key="1">
    <citation type="submission" date="2022-03" db="EMBL/GenBank/DDBJ databases">
        <title>A chromosomal length assembly of Cordylochernes scorpioides.</title>
        <authorList>
            <person name="Zeh D."/>
            <person name="Zeh J."/>
        </authorList>
    </citation>
    <scope>NUCLEOTIDE SEQUENCE [LARGE SCALE GENOMIC DNA]</scope>
    <source>
        <strain evidence="2">IN4F17</strain>
        <tissue evidence="2">Whole Body</tissue>
    </source>
</reference>
<evidence type="ECO:0000313" key="2">
    <source>
        <dbReference type="EMBL" id="UYV83326.1"/>
    </source>
</evidence>
<keyword evidence="1" id="KW-0812">Transmembrane</keyword>